<accession>A0ABS2KU16</accession>
<keyword evidence="2" id="KW-1185">Reference proteome</keyword>
<comment type="caution">
    <text evidence="1">The sequence shown here is derived from an EMBL/GenBank/DDBJ whole genome shotgun (WGS) entry which is preliminary data.</text>
</comment>
<sequence>MSARRSLSSRLFEGLGRVTWGYAKRKIDERRTGRGGRR</sequence>
<dbReference type="EMBL" id="JAFBBK010000001">
    <property type="protein sequence ID" value="MBM7415433.1"/>
    <property type="molecule type" value="Genomic_DNA"/>
</dbReference>
<protein>
    <submittedName>
        <fullName evidence="1">Uncharacterized protein</fullName>
    </submittedName>
</protein>
<gene>
    <name evidence="1" type="ORF">JOE42_002166</name>
</gene>
<evidence type="ECO:0000313" key="2">
    <source>
        <dbReference type="Proteomes" id="UP000703038"/>
    </source>
</evidence>
<proteinExistence type="predicted"/>
<organism evidence="1 2">
    <name type="scientific">Rhodococcoides corynebacterioides</name>
    <dbReference type="NCBI Taxonomy" id="53972"/>
    <lineage>
        <taxon>Bacteria</taxon>
        <taxon>Bacillati</taxon>
        <taxon>Actinomycetota</taxon>
        <taxon>Actinomycetes</taxon>
        <taxon>Mycobacteriales</taxon>
        <taxon>Nocardiaceae</taxon>
        <taxon>Rhodococcoides</taxon>
    </lineage>
</organism>
<evidence type="ECO:0000313" key="1">
    <source>
        <dbReference type="EMBL" id="MBM7415433.1"/>
    </source>
</evidence>
<dbReference type="Proteomes" id="UP000703038">
    <property type="component" value="Unassembled WGS sequence"/>
</dbReference>
<name>A0ABS2KU16_9NOCA</name>
<reference evidence="1 2" key="1">
    <citation type="submission" date="2021-01" db="EMBL/GenBank/DDBJ databases">
        <title>Genomics of switchgrass bacterial isolates.</title>
        <authorList>
            <person name="Shade A."/>
        </authorList>
    </citation>
    <scope>NUCLEOTIDE SEQUENCE [LARGE SCALE GENOMIC DNA]</scope>
    <source>
        <strain evidence="1 2">PvP111</strain>
    </source>
</reference>